<evidence type="ECO:0000313" key="1">
    <source>
        <dbReference type="EMBL" id="SDS11907.1"/>
    </source>
</evidence>
<reference evidence="2" key="1">
    <citation type="submission" date="2016-10" db="EMBL/GenBank/DDBJ databases">
        <authorList>
            <person name="Varghese N."/>
            <person name="Submissions S."/>
        </authorList>
    </citation>
    <scope>NUCLEOTIDE SEQUENCE [LARGE SCALE GENOMIC DNA]</scope>
    <source>
        <strain evidence="2">ATCC 23835</strain>
    </source>
</reference>
<keyword evidence="2" id="KW-1185">Reference proteome</keyword>
<accession>A0A1H1PLD9</accession>
<dbReference type="Proteomes" id="UP000199524">
    <property type="component" value="Chromosome I"/>
</dbReference>
<proteinExistence type="predicted"/>
<dbReference type="AlphaFoldDB" id="A0A1H1PLD9"/>
<gene>
    <name evidence="1" type="ORF">SAMN05216598_0574</name>
</gene>
<sequence>MSHEEDVRQLWTLLSENGEYAPMPGANLRP</sequence>
<evidence type="ECO:0000313" key="2">
    <source>
        <dbReference type="Proteomes" id="UP000199524"/>
    </source>
</evidence>
<name>A0A1H1PLD9_9PSED</name>
<protein>
    <submittedName>
        <fullName evidence="1">Uncharacterized protein</fullName>
    </submittedName>
</protein>
<organism evidence="1 2">
    <name type="scientific">Pseudomonas asplenii</name>
    <dbReference type="NCBI Taxonomy" id="53407"/>
    <lineage>
        <taxon>Bacteria</taxon>
        <taxon>Pseudomonadati</taxon>
        <taxon>Pseudomonadota</taxon>
        <taxon>Gammaproteobacteria</taxon>
        <taxon>Pseudomonadales</taxon>
        <taxon>Pseudomonadaceae</taxon>
        <taxon>Pseudomonas</taxon>
    </lineage>
</organism>
<dbReference type="EMBL" id="LT629777">
    <property type="protein sequence ID" value="SDS11907.1"/>
    <property type="molecule type" value="Genomic_DNA"/>
</dbReference>